<dbReference type="PIRSF" id="PIRSF000428">
    <property type="entry name" value="P_Ac_trans"/>
    <property type="match status" value="1"/>
</dbReference>
<comment type="similarity">
    <text evidence="2">Belongs to the phosphate acetyltransferase and butyryltransferase family.</text>
</comment>
<reference evidence="6 7" key="1">
    <citation type="journal article" date="2018" name="Genome Announc.">
        <title>Complete genomes of two Megasphaera elsdenii strains, NCIMB 702410 and ATCC 25940.</title>
        <authorList>
            <person name="Hatmaker E.A."/>
            <person name="O'Dell K."/>
            <person name="Riley L.A."/>
            <person name="Klingeman D.M."/>
            <person name="Guss A.M."/>
        </authorList>
    </citation>
    <scope>NUCLEOTIDE SEQUENCE [LARGE SCALE GENOMIC DNA]</scope>
    <source>
        <strain evidence="6 7">NCIMB702410</strain>
    </source>
</reference>
<dbReference type="PANTHER" id="PTHR43356:SF3">
    <property type="entry name" value="PHOSPHATE ACETYLTRANSFERASE"/>
    <property type="match status" value="1"/>
</dbReference>
<evidence type="ECO:0000313" key="6">
    <source>
        <dbReference type="EMBL" id="AVO27331.1"/>
    </source>
</evidence>
<evidence type="ECO:0000256" key="1">
    <source>
        <dbReference type="ARBA" id="ARBA00000705"/>
    </source>
</evidence>
<keyword evidence="3" id="KW-0808">Transferase</keyword>
<dbReference type="RefSeq" id="WP_080712311.1">
    <property type="nucleotide sequence ID" value="NZ_CAUBJK010000026.1"/>
</dbReference>
<evidence type="ECO:0000256" key="2">
    <source>
        <dbReference type="ARBA" id="ARBA00005656"/>
    </source>
</evidence>
<dbReference type="GO" id="GO:0008959">
    <property type="term" value="F:phosphate acetyltransferase activity"/>
    <property type="evidence" value="ECO:0007669"/>
    <property type="project" value="UniProtKB-EC"/>
</dbReference>
<dbReference type="InterPro" id="IPR042113">
    <property type="entry name" value="P_AcTrfase_dom1"/>
</dbReference>
<organism evidence="6 7">
    <name type="scientific">Megasphaera elsdenii</name>
    <dbReference type="NCBI Taxonomy" id="907"/>
    <lineage>
        <taxon>Bacteria</taxon>
        <taxon>Bacillati</taxon>
        <taxon>Bacillota</taxon>
        <taxon>Negativicutes</taxon>
        <taxon>Veillonellales</taxon>
        <taxon>Veillonellaceae</taxon>
        <taxon>Megasphaera</taxon>
    </lineage>
</organism>
<dbReference type="EMBL" id="CP027569">
    <property type="protein sequence ID" value="AVO27331.1"/>
    <property type="molecule type" value="Genomic_DNA"/>
</dbReference>
<dbReference type="PANTHER" id="PTHR43356">
    <property type="entry name" value="PHOSPHATE ACETYLTRANSFERASE"/>
    <property type="match status" value="1"/>
</dbReference>
<dbReference type="Gene3D" id="3.40.50.10950">
    <property type="match status" value="1"/>
</dbReference>
<dbReference type="AlphaFoldDB" id="A0A2S0M783"/>
<feature type="domain" description="Phosphate acetyl/butaryl transferase" evidence="5">
    <location>
        <begin position="13"/>
        <end position="335"/>
    </location>
</feature>
<dbReference type="Pfam" id="PF01515">
    <property type="entry name" value="PTA_PTB"/>
    <property type="match status" value="1"/>
</dbReference>
<dbReference type="InterPro" id="IPR042112">
    <property type="entry name" value="P_AcTrfase_dom2"/>
</dbReference>
<name>A0A2S0M783_MEGEL</name>
<evidence type="ECO:0000256" key="3">
    <source>
        <dbReference type="ARBA" id="ARBA00022679"/>
    </source>
</evidence>
<dbReference type="OrthoDB" id="9805787at2"/>
<evidence type="ECO:0000259" key="5">
    <source>
        <dbReference type="Pfam" id="PF01515"/>
    </source>
</evidence>
<dbReference type="InterPro" id="IPR012147">
    <property type="entry name" value="P_Ac_Bu_trans"/>
</dbReference>
<gene>
    <name evidence="6" type="ORF">C6Y28_06795</name>
</gene>
<evidence type="ECO:0000313" key="7">
    <source>
        <dbReference type="Proteomes" id="UP000238358"/>
    </source>
</evidence>
<dbReference type="Proteomes" id="UP000238358">
    <property type="component" value="Chromosome"/>
</dbReference>
<sequence length="339" mass="36763">MMRKGIDMSRYITSLKQQAARKPQKIVLPESDDVRILQAADRVLAEHLAVPVLLGKERDIQELASRYQLDLDGAEVIYPKKYRMLEDLAQTYADKRKAAGMTLEESRRFLLNHPLYFGAALVATGEAAGMVAGMETPASEVLRAALQLIGTRDGIDTVSSSFIVVTDMMQFGNDGVFVVGDGDVIPDPDEYQLADIACNCVDRARRTLHIASPKVALLSYSTMGSERGAGADKVRRAVQILSDRNVDFLYDGEMEADVALVPAYAADWAPRSPVAGQADVLVFPDLNTGNICCKMLEHVAGAKVLGPLLQGLAKPVMDLSRASTVDTIVDTIVICCCDA</sequence>
<protein>
    <submittedName>
        <fullName evidence="6">Phosphotransacetylase</fullName>
    </submittedName>
</protein>
<comment type="catalytic activity">
    <reaction evidence="1">
        <text>acetyl-CoA + phosphate = acetyl phosphate + CoA</text>
        <dbReference type="Rhea" id="RHEA:19521"/>
        <dbReference type="ChEBI" id="CHEBI:22191"/>
        <dbReference type="ChEBI" id="CHEBI:43474"/>
        <dbReference type="ChEBI" id="CHEBI:57287"/>
        <dbReference type="ChEBI" id="CHEBI:57288"/>
        <dbReference type="EC" id="2.3.1.8"/>
    </reaction>
</comment>
<proteinExistence type="inferred from homology"/>
<dbReference type="InterPro" id="IPR050500">
    <property type="entry name" value="Phos_Acetyltrans/Butyryltrans"/>
</dbReference>
<keyword evidence="4" id="KW-0012">Acyltransferase</keyword>
<dbReference type="Gene3D" id="3.40.50.10750">
    <property type="entry name" value="Isocitrate/Isopropylmalate dehydrogenase-like"/>
    <property type="match status" value="1"/>
</dbReference>
<evidence type="ECO:0000256" key="4">
    <source>
        <dbReference type="ARBA" id="ARBA00023315"/>
    </source>
</evidence>
<accession>A0A2S0M783</accession>
<dbReference type="InterPro" id="IPR002505">
    <property type="entry name" value="PTA_PTB"/>
</dbReference>
<dbReference type="SUPFAM" id="SSF53659">
    <property type="entry name" value="Isocitrate/Isopropylmalate dehydrogenase-like"/>
    <property type="match status" value="1"/>
</dbReference>